<reference evidence="7 8" key="1">
    <citation type="submission" date="2016-04" db="EMBL/GenBank/DDBJ databases">
        <title>A degradative enzymes factory behind the ericoid mycorrhizal symbiosis.</title>
        <authorList>
            <consortium name="DOE Joint Genome Institute"/>
            <person name="Martino E."/>
            <person name="Morin E."/>
            <person name="Grelet G."/>
            <person name="Kuo A."/>
            <person name="Kohler A."/>
            <person name="Daghino S."/>
            <person name="Barry K."/>
            <person name="Choi C."/>
            <person name="Cichocki N."/>
            <person name="Clum A."/>
            <person name="Copeland A."/>
            <person name="Hainaut M."/>
            <person name="Haridas S."/>
            <person name="Labutti K."/>
            <person name="Lindquist E."/>
            <person name="Lipzen A."/>
            <person name="Khouja H.-R."/>
            <person name="Murat C."/>
            <person name="Ohm R."/>
            <person name="Olson A."/>
            <person name="Spatafora J."/>
            <person name="Veneault-Fourrey C."/>
            <person name="Henrissat B."/>
            <person name="Grigoriev I."/>
            <person name="Martin F."/>
            <person name="Perotto S."/>
        </authorList>
    </citation>
    <scope>NUCLEOTIDE SEQUENCE [LARGE SCALE GENOMIC DNA]</scope>
    <source>
        <strain evidence="7 8">E</strain>
    </source>
</reference>
<evidence type="ECO:0000259" key="5">
    <source>
        <dbReference type="Pfam" id="PF22939"/>
    </source>
</evidence>
<dbReference type="PANTHER" id="PTHR10039:SF5">
    <property type="entry name" value="NACHT DOMAIN-CONTAINING PROTEIN"/>
    <property type="match status" value="1"/>
</dbReference>
<dbReference type="AlphaFoldDB" id="A0A2J6T0T4"/>
<dbReference type="SUPFAM" id="SSF53474">
    <property type="entry name" value="alpha/beta-Hydrolases"/>
    <property type="match status" value="1"/>
</dbReference>
<protein>
    <submittedName>
        <fullName evidence="7">Uncharacterized protein</fullName>
    </submittedName>
</protein>
<dbReference type="RefSeq" id="XP_024733542.1">
    <property type="nucleotide sequence ID" value="XM_024887165.1"/>
</dbReference>
<feature type="domain" description="DUF676" evidence="4">
    <location>
        <begin position="86"/>
        <end position="212"/>
    </location>
</feature>
<evidence type="ECO:0000313" key="7">
    <source>
        <dbReference type="EMBL" id="PMD56638.1"/>
    </source>
</evidence>
<feature type="region of interest" description="Disordered" evidence="3">
    <location>
        <begin position="35"/>
        <end position="58"/>
    </location>
</feature>
<dbReference type="InterPro" id="IPR054471">
    <property type="entry name" value="GPIID_WHD"/>
</dbReference>
<dbReference type="Proteomes" id="UP000235371">
    <property type="component" value="Unassembled WGS sequence"/>
</dbReference>
<feature type="domain" description="GPI inositol-deacylase winged helix" evidence="5">
    <location>
        <begin position="661"/>
        <end position="742"/>
    </location>
</feature>
<dbReference type="InterPro" id="IPR029058">
    <property type="entry name" value="AB_hydrolase_fold"/>
</dbReference>
<evidence type="ECO:0000259" key="6">
    <source>
        <dbReference type="Pfam" id="PF24883"/>
    </source>
</evidence>
<accession>A0A2J6T0T4</accession>
<dbReference type="PANTHER" id="PTHR10039">
    <property type="entry name" value="AMELOGENIN"/>
    <property type="match status" value="1"/>
</dbReference>
<dbReference type="Pfam" id="PF05057">
    <property type="entry name" value="DUF676"/>
    <property type="match status" value="1"/>
</dbReference>
<comment type="similarity">
    <text evidence="1">Belongs to the putative lipase ROG1 family.</text>
</comment>
<proteinExistence type="inferred from homology"/>
<dbReference type="Pfam" id="PF22939">
    <property type="entry name" value="WHD_GPIID"/>
    <property type="match status" value="1"/>
</dbReference>
<dbReference type="InterPro" id="IPR056884">
    <property type="entry name" value="NPHP3-like_N"/>
</dbReference>
<feature type="domain" description="Nephrocystin 3-like N-terminal" evidence="6">
    <location>
        <begin position="365"/>
        <end position="550"/>
    </location>
</feature>
<dbReference type="Pfam" id="PF24883">
    <property type="entry name" value="NPHP3_N"/>
    <property type="match status" value="1"/>
</dbReference>
<dbReference type="InterPro" id="IPR027417">
    <property type="entry name" value="P-loop_NTPase"/>
</dbReference>
<sequence>MLFWKRKKDPHILYPVPGTISEATAAKSHYKVNQDKAGRNGDASNPLKEDAQQHQGTFSDSKHVEKYGLFILHDQPSDEPGVVDIIAIHGLNGHYDKTWSTESAEGDRVNWLKDFLPQRIPYARILSYGYNSTVQFSKAAAGVNTFAEQLLEDILSVRLHPMERMRPILFICHSLGGIVFKKAIIRAHQRERFEFLRSNFCGVAFFGTPHRGSTLAPWGSIFANILKASSLGLHTNAALVRDLEQNSAMLSDTIRSFVDYGKDLSILSFYETDKMEGLNSKVVDEPSAVLGLPNETAIAINGDHRSICQFSSRNSNTFRNVWTNLKTMADQTAKPWTNDDERFYNSLLRGDYESYRERNPERVEGTCEWLLNHKQYQDWEQKHSSAVLWVSADPGCGKSVLMSFLVNHLKSKNNWRGSGEKDIATTPKTVDSVCHFFFKDDNEDQRDLSCALSAILHQIFKTQPELLHQIIEDEKLTNFGITKNSHTLWKMFETTVRQRQAQNITVILDALDECQETSVGFLTSKLCQFYSRGADELEKPPFIKFIVTSRPENAIKAAFLKLPTIRLRGEDEVEAISKDVERVILANIEDLVAHGLPKKTLTDLQKRLVDGADRTFLWTTLMIKLLKDASVRGASRKEMIAILSSRDIYALYDRLLERSTNLSEATKMLRLVVGAARPLTLEEMNSALATDITKRIFDDLDDDLKHPFENYLKSLCGHFLRVIRSKVYFVHQTAREYLLENRQSKILIRSVIPASLIDLDSAHDMSLRACIATMYLLCSRTEHETRMRMGENYASECLSLPNHEFLHYASMYWPLHLSKRLEKSQEGFLAWYRTYTEPGSPDYPKALENRYLQGLNHDAWHLSPSTAFVVKSLVGLHNIIQTLDKCKDTIDPEVLKIHLKRLNLSLQKLSRELGIDLNSTWIGNEIDETDERTPANQNRNKEKNALDKVGFVDIVSQSQIEAQKRLGFAHTVYGSGPPKFGRQDIGFRSMT</sequence>
<name>A0A2J6T0T4_9HELO</name>
<dbReference type="SUPFAM" id="SSF52540">
    <property type="entry name" value="P-loop containing nucleoside triphosphate hydrolases"/>
    <property type="match status" value="1"/>
</dbReference>
<evidence type="ECO:0000256" key="3">
    <source>
        <dbReference type="SAM" id="MobiDB-lite"/>
    </source>
</evidence>
<dbReference type="InParanoid" id="A0A2J6T0T4"/>
<evidence type="ECO:0000256" key="2">
    <source>
        <dbReference type="ARBA" id="ARBA00022737"/>
    </source>
</evidence>
<evidence type="ECO:0000256" key="1">
    <source>
        <dbReference type="ARBA" id="ARBA00007920"/>
    </source>
</evidence>
<dbReference type="GeneID" id="36595241"/>
<dbReference type="OrthoDB" id="20872at2759"/>
<dbReference type="InterPro" id="IPR007751">
    <property type="entry name" value="DUF676_lipase-like"/>
</dbReference>
<dbReference type="EMBL" id="KZ613848">
    <property type="protein sequence ID" value="PMD56638.1"/>
    <property type="molecule type" value="Genomic_DNA"/>
</dbReference>
<keyword evidence="2" id="KW-0677">Repeat</keyword>
<dbReference type="Gene3D" id="3.40.50.1820">
    <property type="entry name" value="alpha/beta hydrolase"/>
    <property type="match status" value="1"/>
</dbReference>
<evidence type="ECO:0000313" key="8">
    <source>
        <dbReference type="Proteomes" id="UP000235371"/>
    </source>
</evidence>
<keyword evidence="8" id="KW-1185">Reference proteome</keyword>
<gene>
    <name evidence="7" type="ORF">K444DRAFT_666211</name>
</gene>
<dbReference type="Gene3D" id="3.40.50.300">
    <property type="entry name" value="P-loop containing nucleotide triphosphate hydrolases"/>
    <property type="match status" value="1"/>
</dbReference>
<evidence type="ECO:0000259" key="4">
    <source>
        <dbReference type="Pfam" id="PF05057"/>
    </source>
</evidence>
<organism evidence="7 8">
    <name type="scientific">Hyaloscypha bicolor E</name>
    <dbReference type="NCBI Taxonomy" id="1095630"/>
    <lineage>
        <taxon>Eukaryota</taxon>
        <taxon>Fungi</taxon>
        <taxon>Dikarya</taxon>
        <taxon>Ascomycota</taxon>
        <taxon>Pezizomycotina</taxon>
        <taxon>Leotiomycetes</taxon>
        <taxon>Helotiales</taxon>
        <taxon>Hyaloscyphaceae</taxon>
        <taxon>Hyaloscypha</taxon>
        <taxon>Hyaloscypha bicolor</taxon>
    </lineage>
</organism>